<dbReference type="Gene3D" id="2.130.10.10">
    <property type="entry name" value="YVTN repeat-like/Quinoprotein amine dehydrogenase"/>
    <property type="match status" value="1"/>
</dbReference>
<dbReference type="PROSITE" id="PS50294">
    <property type="entry name" value="WD_REPEATS_REGION"/>
    <property type="match status" value="5"/>
</dbReference>
<dbReference type="CDD" id="cd00200">
    <property type="entry name" value="WD40"/>
    <property type="match status" value="1"/>
</dbReference>
<dbReference type="InterPro" id="IPR015943">
    <property type="entry name" value="WD40/YVTN_repeat-like_dom_sf"/>
</dbReference>
<dbReference type="EMBL" id="JASFZW010000012">
    <property type="protein sequence ID" value="KAK2075948.1"/>
    <property type="molecule type" value="Genomic_DNA"/>
</dbReference>
<reference evidence="7" key="1">
    <citation type="submission" date="2021-01" db="EMBL/GenBank/DDBJ databases">
        <authorList>
            <person name="Eckstrom K.M.E."/>
        </authorList>
    </citation>
    <scope>NUCLEOTIDE SEQUENCE</scope>
    <source>
        <strain evidence="7">UVCC 0001</strain>
    </source>
</reference>
<organism evidence="7 8">
    <name type="scientific">Prototheca wickerhamii</name>
    <dbReference type="NCBI Taxonomy" id="3111"/>
    <lineage>
        <taxon>Eukaryota</taxon>
        <taxon>Viridiplantae</taxon>
        <taxon>Chlorophyta</taxon>
        <taxon>core chlorophytes</taxon>
        <taxon>Trebouxiophyceae</taxon>
        <taxon>Chlorellales</taxon>
        <taxon>Chlorellaceae</taxon>
        <taxon>Prototheca</taxon>
    </lineage>
</organism>
<protein>
    <submittedName>
        <fullName evidence="7">Uncharacterized protein</fullName>
    </submittedName>
</protein>
<dbReference type="GO" id="GO:0005737">
    <property type="term" value="C:cytoplasm"/>
    <property type="evidence" value="ECO:0007669"/>
    <property type="project" value="UniProtKB-SubCell"/>
</dbReference>
<dbReference type="PROSITE" id="PS50082">
    <property type="entry name" value="WD_REPEATS_2"/>
    <property type="match status" value="6"/>
</dbReference>
<accession>A0AAD9MK91</accession>
<feature type="repeat" description="WD" evidence="5">
    <location>
        <begin position="141"/>
        <end position="182"/>
    </location>
</feature>
<keyword evidence="4" id="KW-0677">Repeat</keyword>
<evidence type="ECO:0000256" key="4">
    <source>
        <dbReference type="ARBA" id="ARBA00022737"/>
    </source>
</evidence>
<dbReference type="InterPro" id="IPR051179">
    <property type="entry name" value="WD_repeat_multifunction"/>
</dbReference>
<gene>
    <name evidence="7" type="ORF">QBZ16_001284</name>
</gene>
<name>A0AAD9MK91_PROWI</name>
<feature type="repeat" description="WD" evidence="5">
    <location>
        <begin position="328"/>
        <end position="369"/>
    </location>
</feature>
<evidence type="ECO:0000313" key="8">
    <source>
        <dbReference type="Proteomes" id="UP001255856"/>
    </source>
</evidence>
<dbReference type="InterPro" id="IPR001680">
    <property type="entry name" value="WD40_rpt"/>
</dbReference>
<dbReference type="InterPro" id="IPR011047">
    <property type="entry name" value="Quinoprotein_ADH-like_sf"/>
</dbReference>
<keyword evidence="3 5" id="KW-0853">WD repeat</keyword>
<feature type="repeat" description="WD" evidence="5">
    <location>
        <begin position="183"/>
        <end position="224"/>
    </location>
</feature>
<sequence length="409" mass="42354">MGQFEGDLADAREVLDLQEGDEDAPPEDSDEDQEESYMEDDMEDDSIHTFEGHGDGVYAVAWNPARPDVVATGGADDTAFIWRVGQDAYEETGGAFLHLEGHTDTVASLAFSSDGALLASGGMDGVVRVWDASTGACLQTLEGPGDAVEWVRWHPRGAVLLAGSADCSVWMWAARSGSWMGTFAGHGGAVTAGGFTPDGKLAVTVGEDAALKVWDPKKGECVLSVQGHPFHEEAAVCLALAPDGATALTGSQDGTAKIVALATGRMGATLAPEPLRAGAGAEEDEEEMVPGGIECVAWVPALPGVAVTGGLDGRLIAWDAAAANPRAICAHPDGITRLAVHASRPIVVTACLDGRVRAWDVRSGACKAVFRGFRAPVQDLALSPDGTLVLAGAEDGTARVFNLAEQAPQ</sequence>
<dbReference type="Pfam" id="PF00400">
    <property type="entry name" value="WD40"/>
    <property type="match status" value="7"/>
</dbReference>
<comment type="subcellular location">
    <subcellularLocation>
        <location evidence="1">Cytoplasm</location>
    </subcellularLocation>
</comment>
<feature type="repeat" description="WD" evidence="5">
    <location>
        <begin position="50"/>
        <end position="92"/>
    </location>
</feature>
<dbReference type="InterPro" id="IPR019775">
    <property type="entry name" value="WD40_repeat_CS"/>
</dbReference>
<dbReference type="PROSITE" id="PS00678">
    <property type="entry name" value="WD_REPEATS_1"/>
    <property type="match status" value="2"/>
</dbReference>
<feature type="compositionally biased region" description="Acidic residues" evidence="6">
    <location>
        <begin position="16"/>
        <end position="44"/>
    </location>
</feature>
<keyword evidence="2" id="KW-0963">Cytoplasm</keyword>
<dbReference type="AlphaFoldDB" id="A0AAD9MK91"/>
<feature type="region of interest" description="Disordered" evidence="6">
    <location>
        <begin position="1"/>
        <end position="50"/>
    </location>
</feature>
<evidence type="ECO:0000313" key="7">
    <source>
        <dbReference type="EMBL" id="KAK2075948.1"/>
    </source>
</evidence>
<evidence type="ECO:0000256" key="3">
    <source>
        <dbReference type="ARBA" id="ARBA00022574"/>
    </source>
</evidence>
<evidence type="ECO:0000256" key="6">
    <source>
        <dbReference type="SAM" id="MobiDB-lite"/>
    </source>
</evidence>
<comment type="caution">
    <text evidence="7">The sequence shown here is derived from an EMBL/GenBank/DDBJ whole genome shotgun (WGS) entry which is preliminary data.</text>
</comment>
<feature type="repeat" description="WD" evidence="5">
    <location>
        <begin position="99"/>
        <end position="140"/>
    </location>
</feature>
<dbReference type="FunFam" id="2.130.10.10:FF:000074">
    <property type="entry name" value="Angio-associated migratory cell protein-like protein"/>
    <property type="match status" value="1"/>
</dbReference>
<dbReference type="PANTHER" id="PTHR19857:SF8">
    <property type="entry name" value="ANGIO-ASSOCIATED MIGRATORY CELL PROTEIN"/>
    <property type="match status" value="1"/>
</dbReference>
<proteinExistence type="predicted"/>
<dbReference type="SUPFAM" id="SSF50998">
    <property type="entry name" value="Quinoprotein alcohol dehydrogenase-like"/>
    <property type="match status" value="1"/>
</dbReference>
<dbReference type="Proteomes" id="UP001255856">
    <property type="component" value="Unassembled WGS sequence"/>
</dbReference>
<evidence type="ECO:0000256" key="5">
    <source>
        <dbReference type="PROSITE-ProRule" id="PRU00221"/>
    </source>
</evidence>
<feature type="repeat" description="WD" evidence="5">
    <location>
        <begin position="370"/>
        <end position="409"/>
    </location>
</feature>
<keyword evidence="8" id="KW-1185">Reference proteome</keyword>
<evidence type="ECO:0000256" key="2">
    <source>
        <dbReference type="ARBA" id="ARBA00022490"/>
    </source>
</evidence>
<dbReference type="SMART" id="SM00320">
    <property type="entry name" value="WD40"/>
    <property type="match status" value="8"/>
</dbReference>
<dbReference type="PANTHER" id="PTHR19857">
    <property type="entry name" value="MITOCHONDRIAL DIVISION PROTEIN 1-RELATED"/>
    <property type="match status" value="1"/>
</dbReference>
<evidence type="ECO:0000256" key="1">
    <source>
        <dbReference type="ARBA" id="ARBA00004496"/>
    </source>
</evidence>